<dbReference type="EMBL" id="FMAH01000049">
    <property type="protein sequence ID" value="SCB45497.1"/>
    <property type="molecule type" value="Genomic_DNA"/>
</dbReference>
<dbReference type="InterPro" id="IPR001638">
    <property type="entry name" value="Solute-binding_3/MltF_N"/>
</dbReference>
<evidence type="ECO:0000256" key="1">
    <source>
        <dbReference type="ARBA" id="ARBA00004418"/>
    </source>
</evidence>
<dbReference type="Proteomes" id="UP000199435">
    <property type="component" value="Unassembled WGS sequence"/>
</dbReference>
<dbReference type="AlphaFoldDB" id="A0A1C3WZR0"/>
<name>A0A1C3WZR0_9HYPH</name>
<reference evidence="6" key="1">
    <citation type="submission" date="2016-08" db="EMBL/GenBank/DDBJ databases">
        <authorList>
            <person name="Varghese N."/>
            <person name="Submissions Spin"/>
        </authorList>
    </citation>
    <scope>NUCLEOTIDE SEQUENCE [LARGE SCALE GENOMIC DNA]</scope>
    <source>
        <strain evidence="6">HAMBI 2971</strain>
    </source>
</reference>
<gene>
    <name evidence="5" type="ORF">GA0061102_104910</name>
</gene>
<dbReference type="STRING" id="411945.GA0061102_104910"/>
<sequence>MIYKSFLSQHLKRSACAAIFAVAASVSAYAGALTDKVKNDGVIVVGINNSAPSGYVDADGNIAGIFPEVLKSAATPLGLKKIEFQSMDFAALIPSLMAHRIDAIAGGMYILPKRCEQVIFANPFFTGGAAAVVKQGNPKAVHSYEDLAKNGVIVGNLRSAASIGDLIAAGVKQDNMPLFQDETSGISALMAGRVDALILPYDAAIKQVKDPNVKGVEIAAPFKRIVNGEERVNYGSIVFRPDDADFRDRFNETLTKTMKDGTVQTILEKYNYPREMMPSESVTAKTVCGPAYR</sequence>
<dbReference type="RefSeq" id="WP_092855167.1">
    <property type="nucleotide sequence ID" value="NZ_FMAH01000049.1"/>
</dbReference>
<feature type="domain" description="Solute-binding protein family 3/N-terminal" evidence="4">
    <location>
        <begin position="42"/>
        <end position="274"/>
    </location>
</feature>
<proteinExistence type="predicted"/>
<evidence type="ECO:0000259" key="4">
    <source>
        <dbReference type="SMART" id="SM00062"/>
    </source>
</evidence>
<dbReference type="SMART" id="SM00062">
    <property type="entry name" value="PBPb"/>
    <property type="match status" value="1"/>
</dbReference>
<protein>
    <submittedName>
        <fullName evidence="5">Polar amino acid transport system substrate-binding protein</fullName>
    </submittedName>
</protein>
<organism evidence="5 6">
    <name type="scientific">Rhizobium miluonense</name>
    <dbReference type="NCBI Taxonomy" id="411945"/>
    <lineage>
        <taxon>Bacteria</taxon>
        <taxon>Pseudomonadati</taxon>
        <taxon>Pseudomonadota</taxon>
        <taxon>Alphaproteobacteria</taxon>
        <taxon>Hyphomicrobiales</taxon>
        <taxon>Rhizobiaceae</taxon>
        <taxon>Rhizobium/Agrobacterium group</taxon>
        <taxon>Rhizobium</taxon>
    </lineage>
</organism>
<dbReference type="Pfam" id="PF00497">
    <property type="entry name" value="SBP_bac_3"/>
    <property type="match status" value="1"/>
</dbReference>
<evidence type="ECO:0000256" key="3">
    <source>
        <dbReference type="SAM" id="SignalP"/>
    </source>
</evidence>
<dbReference type="GO" id="GO:0042597">
    <property type="term" value="C:periplasmic space"/>
    <property type="evidence" value="ECO:0007669"/>
    <property type="project" value="UniProtKB-SubCell"/>
</dbReference>
<dbReference type="SUPFAM" id="SSF53850">
    <property type="entry name" value="Periplasmic binding protein-like II"/>
    <property type="match status" value="1"/>
</dbReference>
<evidence type="ECO:0000256" key="2">
    <source>
        <dbReference type="ARBA" id="ARBA00022729"/>
    </source>
</evidence>
<dbReference type="PANTHER" id="PTHR35936:SF17">
    <property type="entry name" value="ARGININE-BINDING EXTRACELLULAR PROTEIN ARTP"/>
    <property type="match status" value="1"/>
</dbReference>
<dbReference type="OrthoDB" id="9768183at2"/>
<evidence type="ECO:0000313" key="6">
    <source>
        <dbReference type="Proteomes" id="UP000199435"/>
    </source>
</evidence>
<comment type="subcellular location">
    <subcellularLocation>
        <location evidence="1">Periplasm</location>
    </subcellularLocation>
</comment>
<evidence type="ECO:0000313" key="5">
    <source>
        <dbReference type="EMBL" id="SCB45497.1"/>
    </source>
</evidence>
<feature type="signal peptide" evidence="3">
    <location>
        <begin position="1"/>
        <end position="30"/>
    </location>
</feature>
<dbReference type="PANTHER" id="PTHR35936">
    <property type="entry name" value="MEMBRANE-BOUND LYTIC MUREIN TRANSGLYCOSYLASE F"/>
    <property type="match status" value="1"/>
</dbReference>
<keyword evidence="6" id="KW-1185">Reference proteome</keyword>
<keyword evidence="2 3" id="KW-0732">Signal</keyword>
<accession>A0A1C3WZR0</accession>
<dbReference type="Gene3D" id="3.40.190.10">
    <property type="entry name" value="Periplasmic binding protein-like II"/>
    <property type="match status" value="2"/>
</dbReference>
<feature type="chain" id="PRO_5008686184" evidence="3">
    <location>
        <begin position="31"/>
        <end position="293"/>
    </location>
</feature>